<name>A0A8H4NZN7_9HYPO</name>
<dbReference type="Proteomes" id="UP000605986">
    <property type="component" value="Unassembled WGS sequence"/>
</dbReference>
<reference evidence="2" key="1">
    <citation type="submission" date="2020-01" db="EMBL/GenBank/DDBJ databases">
        <title>Identification and distribution of gene clusters putatively required for synthesis of sphingolipid metabolism inhibitors in phylogenetically diverse species of the filamentous fungus Fusarium.</title>
        <authorList>
            <person name="Kim H.-S."/>
            <person name="Busman M."/>
            <person name="Brown D.W."/>
            <person name="Divon H."/>
            <person name="Uhlig S."/>
            <person name="Proctor R.H."/>
        </authorList>
    </citation>
    <scope>NUCLEOTIDE SEQUENCE</scope>
    <source>
        <strain evidence="2">NRRL 53441</strain>
    </source>
</reference>
<dbReference type="EMBL" id="JAADJG010000033">
    <property type="protein sequence ID" value="KAF4457154.1"/>
    <property type="molecule type" value="Genomic_DNA"/>
</dbReference>
<dbReference type="OrthoDB" id="5332316at2759"/>
<gene>
    <name evidence="2" type="ORF">F53441_842</name>
</gene>
<accession>A0A8H4NZN7</accession>
<organism evidence="2 3">
    <name type="scientific">Fusarium austroafricanum</name>
    <dbReference type="NCBI Taxonomy" id="2364996"/>
    <lineage>
        <taxon>Eukaryota</taxon>
        <taxon>Fungi</taxon>
        <taxon>Dikarya</taxon>
        <taxon>Ascomycota</taxon>
        <taxon>Pezizomycotina</taxon>
        <taxon>Sordariomycetes</taxon>
        <taxon>Hypocreomycetidae</taxon>
        <taxon>Hypocreales</taxon>
        <taxon>Nectriaceae</taxon>
        <taxon>Fusarium</taxon>
        <taxon>Fusarium concolor species complex</taxon>
    </lineage>
</organism>
<keyword evidence="3" id="KW-1185">Reference proteome</keyword>
<evidence type="ECO:0000313" key="3">
    <source>
        <dbReference type="Proteomes" id="UP000605986"/>
    </source>
</evidence>
<protein>
    <submittedName>
        <fullName evidence="2">Uncharacterized protein</fullName>
    </submittedName>
</protein>
<feature type="region of interest" description="Disordered" evidence="1">
    <location>
        <begin position="30"/>
        <end position="58"/>
    </location>
</feature>
<comment type="caution">
    <text evidence="2">The sequence shown here is derived from an EMBL/GenBank/DDBJ whole genome shotgun (WGS) entry which is preliminary data.</text>
</comment>
<sequence>MIRQKWLPNARVILTAQNRAISCRNASFSSFSGDDKSMPGPDQKLDAPSNRDSNAVPKPNWMLESTAPCQKDGHSMLVIKGLPTTLRAADFNRLIAGKLTSWGNTITQVTQERDPWTMEPLGNYFITFASSIALRLYRDKLMRDLRLAQSKMEDKTGLWASKLDSVLVDGKTSPEAELERFTLLPGSYSHFPIAESKRARKMAWTNVMERIIGHSSMEAGSSVVMIELPQANFSASELKAIINQDGVDSGHRWGVDVVFNLYGTTRFERRIFQKTSRMPIHHENADARHKLNSRYIVVCKNPESAWRFIRSWNQRILEYDGGDGVIHRNRVKVSYIDM</sequence>
<evidence type="ECO:0000313" key="2">
    <source>
        <dbReference type="EMBL" id="KAF4457154.1"/>
    </source>
</evidence>
<evidence type="ECO:0000256" key="1">
    <source>
        <dbReference type="SAM" id="MobiDB-lite"/>
    </source>
</evidence>
<proteinExistence type="predicted"/>
<dbReference type="AlphaFoldDB" id="A0A8H4NZN7"/>